<gene>
    <name evidence="4" type="ORF">GGQ68_001998</name>
</gene>
<sequence>MKSTYVLLGLLGALWLASPAQAADLDEDGAVEIVLDAANTTLADWLWIKRPVVVFADSPADPRFQEQISLLTGRYSALEERDVVIIADSDPSARSSVRMALRPRGFMLVVMAKDGTIVTRKPGPWSVREISRSIDKLPLRKDELKGF</sequence>
<organism evidence="4 5">
    <name type="scientific">Sagittula marina</name>
    <dbReference type="NCBI Taxonomy" id="943940"/>
    <lineage>
        <taxon>Bacteria</taxon>
        <taxon>Pseudomonadati</taxon>
        <taxon>Pseudomonadota</taxon>
        <taxon>Alphaproteobacteria</taxon>
        <taxon>Rhodobacterales</taxon>
        <taxon>Roseobacteraceae</taxon>
        <taxon>Sagittula</taxon>
    </lineage>
</organism>
<name>A0A7W6DS55_9RHOB</name>
<dbReference type="Pfam" id="PF13778">
    <property type="entry name" value="DUF4174"/>
    <property type="match status" value="1"/>
</dbReference>
<evidence type="ECO:0000259" key="3">
    <source>
        <dbReference type="Pfam" id="PF13778"/>
    </source>
</evidence>
<reference evidence="4 5" key="1">
    <citation type="submission" date="2020-08" db="EMBL/GenBank/DDBJ databases">
        <title>Genomic Encyclopedia of Type Strains, Phase IV (KMG-IV): sequencing the most valuable type-strain genomes for metagenomic binning, comparative biology and taxonomic classification.</title>
        <authorList>
            <person name="Goeker M."/>
        </authorList>
    </citation>
    <scope>NUCLEOTIDE SEQUENCE [LARGE SCALE GENOMIC DNA]</scope>
    <source>
        <strain evidence="4 5">DSM 102235</strain>
    </source>
</reference>
<feature type="domain" description="DUF4174" evidence="3">
    <location>
        <begin position="42"/>
        <end position="143"/>
    </location>
</feature>
<dbReference type="InterPro" id="IPR025232">
    <property type="entry name" value="DUF4174"/>
</dbReference>
<keyword evidence="1 2" id="KW-0732">Signal</keyword>
<dbReference type="RefSeq" id="WP_183965421.1">
    <property type="nucleotide sequence ID" value="NZ_BAABBZ010000018.1"/>
</dbReference>
<evidence type="ECO:0000313" key="5">
    <source>
        <dbReference type="Proteomes" id="UP000541426"/>
    </source>
</evidence>
<proteinExistence type="predicted"/>
<dbReference type="EMBL" id="JACIEJ010000004">
    <property type="protein sequence ID" value="MBB3985665.1"/>
    <property type="molecule type" value="Genomic_DNA"/>
</dbReference>
<evidence type="ECO:0000256" key="1">
    <source>
        <dbReference type="ARBA" id="ARBA00022729"/>
    </source>
</evidence>
<accession>A0A7W6DS55</accession>
<evidence type="ECO:0000313" key="4">
    <source>
        <dbReference type="EMBL" id="MBB3985665.1"/>
    </source>
</evidence>
<feature type="signal peptide" evidence="2">
    <location>
        <begin position="1"/>
        <end position="22"/>
    </location>
</feature>
<dbReference type="Proteomes" id="UP000541426">
    <property type="component" value="Unassembled WGS sequence"/>
</dbReference>
<feature type="chain" id="PRO_5030618373" description="DUF4174 domain-containing protein" evidence="2">
    <location>
        <begin position="23"/>
        <end position="147"/>
    </location>
</feature>
<dbReference type="AlphaFoldDB" id="A0A7W6DS55"/>
<protein>
    <recommendedName>
        <fullName evidence="3">DUF4174 domain-containing protein</fullName>
    </recommendedName>
</protein>
<keyword evidence="5" id="KW-1185">Reference proteome</keyword>
<comment type="caution">
    <text evidence="4">The sequence shown here is derived from an EMBL/GenBank/DDBJ whole genome shotgun (WGS) entry which is preliminary data.</text>
</comment>
<evidence type="ECO:0000256" key="2">
    <source>
        <dbReference type="SAM" id="SignalP"/>
    </source>
</evidence>